<dbReference type="CDD" id="cd06222">
    <property type="entry name" value="RNase_H_like"/>
    <property type="match status" value="1"/>
</dbReference>
<proteinExistence type="predicted"/>
<dbReference type="InterPro" id="IPR036397">
    <property type="entry name" value="RNaseH_sf"/>
</dbReference>
<evidence type="ECO:0000313" key="3">
    <source>
        <dbReference type="EMBL" id="MCI05180.1"/>
    </source>
</evidence>
<dbReference type="InterPro" id="IPR002156">
    <property type="entry name" value="RNaseH_domain"/>
</dbReference>
<dbReference type="EMBL" id="LXQA010057782">
    <property type="protein sequence ID" value="MCI05180.1"/>
    <property type="molecule type" value="Genomic_DNA"/>
</dbReference>
<dbReference type="Pfam" id="PF13456">
    <property type="entry name" value="RVT_3"/>
    <property type="match status" value="1"/>
</dbReference>
<organism evidence="3 4">
    <name type="scientific">Trifolium medium</name>
    <dbReference type="NCBI Taxonomy" id="97028"/>
    <lineage>
        <taxon>Eukaryota</taxon>
        <taxon>Viridiplantae</taxon>
        <taxon>Streptophyta</taxon>
        <taxon>Embryophyta</taxon>
        <taxon>Tracheophyta</taxon>
        <taxon>Spermatophyta</taxon>
        <taxon>Magnoliopsida</taxon>
        <taxon>eudicotyledons</taxon>
        <taxon>Gunneridae</taxon>
        <taxon>Pentapetalae</taxon>
        <taxon>rosids</taxon>
        <taxon>fabids</taxon>
        <taxon>Fabales</taxon>
        <taxon>Fabaceae</taxon>
        <taxon>Papilionoideae</taxon>
        <taxon>50 kb inversion clade</taxon>
        <taxon>NPAAA clade</taxon>
        <taxon>Hologalegina</taxon>
        <taxon>IRL clade</taxon>
        <taxon>Trifolieae</taxon>
        <taxon>Trifolium</taxon>
    </lineage>
</organism>
<keyword evidence="1" id="KW-0472">Membrane</keyword>
<evidence type="ECO:0000256" key="1">
    <source>
        <dbReference type="SAM" id="Phobius"/>
    </source>
</evidence>
<dbReference type="PANTHER" id="PTHR34023:SF5">
    <property type="entry name" value="RNASE H TYPE-1 DOMAIN-CONTAINING PROTEIN"/>
    <property type="match status" value="1"/>
</dbReference>
<reference evidence="3 4" key="1">
    <citation type="journal article" date="2018" name="Front. Plant Sci.">
        <title>Red Clover (Trifolium pratense) and Zigzag Clover (T. medium) - A Picture of Genomic Similarities and Differences.</title>
        <authorList>
            <person name="Dluhosova J."/>
            <person name="Istvanek J."/>
            <person name="Nedelnik J."/>
            <person name="Repkova J."/>
        </authorList>
    </citation>
    <scope>NUCLEOTIDE SEQUENCE [LARGE SCALE GENOMIC DNA]</scope>
    <source>
        <strain evidence="4">cv. 10/8</strain>
        <tissue evidence="3">Leaf</tissue>
    </source>
</reference>
<comment type="caution">
    <text evidence="3">The sequence shown here is derived from an EMBL/GenBank/DDBJ whole genome shotgun (WGS) entry which is preliminary data.</text>
</comment>
<dbReference type="AlphaFoldDB" id="A0A392P0Z0"/>
<keyword evidence="1" id="KW-1133">Transmembrane helix</keyword>
<protein>
    <submittedName>
        <fullName evidence="3">Ribonuclease H protein</fullName>
    </submittedName>
</protein>
<feature type="transmembrane region" description="Helical" evidence="1">
    <location>
        <begin position="6"/>
        <end position="29"/>
    </location>
</feature>
<keyword evidence="4" id="KW-1185">Reference proteome</keyword>
<dbReference type="Proteomes" id="UP000265520">
    <property type="component" value="Unassembled WGS sequence"/>
</dbReference>
<dbReference type="SUPFAM" id="SSF53098">
    <property type="entry name" value="Ribonuclease H-like"/>
    <property type="match status" value="1"/>
</dbReference>
<evidence type="ECO:0000313" key="4">
    <source>
        <dbReference type="Proteomes" id="UP000265520"/>
    </source>
</evidence>
<evidence type="ECO:0000259" key="2">
    <source>
        <dbReference type="Pfam" id="PF13456"/>
    </source>
</evidence>
<keyword evidence="1" id="KW-0812">Transmembrane</keyword>
<feature type="non-terminal residue" evidence="3">
    <location>
        <position position="1"/>
    </location>
</feature>
<feature type="domain" description="RNase H type-1" evidence="2">
    <location>
        <begin position="3"/>
        <end position="99"/>
    </location>
</feature>
<dbReference type="InterPro" id="IPR044730">
    <property type="entry name" value="RNase_H-like_dom_plant"/>
</dbReference>
<dbReference type="GO" id="GO:0004523">
    <property type="term" value="F:RNA-DNA hybrid ribonuclease activity"/>
    <property type="evidence" value="ECO:0007669"/>
    <property type="project" value="InterPro"/>
</dbReference>
<sequence length="127" mass="14247">DGEFIWGFYGVAAMQNILFVEIMAIWYGLKLCWERGFHKVLCCLDSLLSVNLIKEGVTAHHCLANEICCIRKLLANDWEVILTHTLREVNACADVLAKLGAISDSSLVNVSTPPRDLVKPLWDDAWS</sequence>
<dbReference type="InterPro" id="IPR012337">
    <property type="entry name" value="RNaseH-like_sf"/>
</dbReference>
<accession>A0A392P0Z0</accession>
<dbReference type="GO" id="GO:0003676">
    <property type="term" value="F:nucleic acid binding"/>
    <property type="evidence" value="ECO:0007669"/>
    <property type="project" value="InterPro"/>
</dbReference>
<dbReference type="PANTHER" id="PTHR34023">
    <property type="entry name" value="RNASE H DOMAIN-CONTAINING PROTEIN"/>
    <property type="match status" value="1"/>
</dbReference>
<name>A0A392P0Z0_9FABA</name>
<dbReference type="Gene3D" id="3.30.420.10">
    <property type="entry name" value="Ribonuclease H-like superfamily/Ribonuclease H"/>
    <property type="match status" value="1"/>
</dbReference>